<feature type="region of interest" description="Disordered" evidence="2">
    <location>
        <begin position="1"/>
        <end position="28"/>
    </location>
</feature>
<dbReference type="PANTHER" id="PTHR46268">
    <property type="entry name" value="STRESS RESPONSE PROTEIN NHAX"/>
    <property type="match status" value="1"/>
</dbReference>
<dbReference type="RefSeq" id="WP_184868228.1">
    <property type="nucleotide sequence ID" value="NZ_BAAAWY010000016.1"/>
</dbReference>
<evidence type="ECO:0000256" key="1">
    <source>
        <dbReference type="ARBA" id="ARBA00008791"/>
    </source>
</evidence>
<gene>
    <name evidence="4" type="ORF">BJ998_007798</name>
</gene>
<dbReference type="EMBL" id="JACHIR010000001">
    <property type="protein sequence ID" value="MBB5896602.1"/>
    <property type="molecule type" value="Genomic_DNA"/>
</dbReference>
<evidence type="ECO:0000313" key="5">
    <source>
        <dbReference type="Proteomes" id="UP000585638"/>
    </source>
</evidence>
<dbReference type="SUPFAM" id="SSF52402">
    <property type="entry name" value="Adenine nucleotide alpha hydrolases-like"/>
    <property type="match status" value="2"/>
</dbReference>
<dbReference type="AlphaFoldDB" id="A0A7W9NKG1"/>
<name>A0A7W9NKG1_9PSEU</name>
<dbReference type="CDD" id="cd00293">
    <property type="entry name" value="USP-like"/>
    <property type="match status" value="1"/>
</dbReference>
<proteinExistence type="inferred from homology"/>
<protein>
    <submittedName>
        <fullName evidence="4">Nucleotide-binding universal stress UspA family protein</fullName>
    </submittedName>
</protein>
<organism evidence="4 5">
    <name type="scientific">Kutzneria kofuensis</name>
    <dbReference type="NCBI Taxonomy" id="103725"/>
    <lineage>
        <taxon>Bacteria</taxon>
        <taxon>Bacillati</taxon>
        <taxon>Actinomycetota</taxon>
        <taxon>Actinomycetes</taxon>
        <taxon>Pseudonocardiales</taxon>
        <taxon>Pseudonocardiaceae</taxon>
        <taxon>Kutzneria</taxon>
    </lineage>
</organism>
<comment type="similarity">
    <text evidence="1">Belongs to the universal stress protein A family.</text>
</comment>
<feature type="compositionally biased region" description="Basic residues" evidence="2">
    <location>
        <begin position="1"/>
        <end position="14"/>
    </location>
</feature>
<dbReference type="InterPro" id="IPR006015">
    <property type="entry name" value="Universal_stress_UspA"/>
</dbReference>
<accession>A0A7W9NKG1</accession>
<dbReference type="InterPro" id="IPR006016">
    <property type="entry name" value="UspA"/>
</dbReference>
<dbReference type="PRINTS" id="PR01438">
    <property type="entry name" value="UNVRSLSTRESS"/>
</dbReference>
<comment type="caution">
    <text evidence="4">The sequence shown here is derived from an EMBL/GenBank/DDBJ whole genome shotgun (WGS) entry which is preliminary data.</text>
</comment>
<evidence type="ECO:0000259" key="3">
    <source>
        <dbReference type="Pfam" id="PF00582"/>
    </source>
</evidence>
<dbReference type="PANTHER" id="PTHR46268:SF15">
    <property type="entry name" value="UNIVERSAL STRESS PROTEIN HP_0031"/>
    <property type="match status" value="1"/>
</dbReference>
<sequence length="257" mass="27393">MGRRRVNGSARRRPSLTSQVPADTAPERITVGTDGSYWGDRALSWGAEHARLRGAQLRVLHSATEDPVSTLADASATSDLVVLGCRGRRHRLLGLGEAVLPTVAAAHCDVLVVRGTAAAQRGENKRVIAMVSGGQNDVTVVEHAAAMANSHHARMEVLHAEPPTVMDDGVFAEKLRIEALRRRITVTMVRTLPHDVIANSDGADLIVLGRGRSAGRPSNPGVVTKSALHHAPCPVLVVHPRAPATQRTRVAGRPEMP</sequence>
<dbReference type="Proteomes" id="UP000585638">
    <property type="component" value="Unassembled WGS sequence"/>
</dbReference>
<keyword evidence="5" id="KW-1185">Reference proteome</keyword>
<dbReference type="Gene3D" id="3.40.50.620">
    <property type="entry name" value="HUPs"/>
    <property type="match status" value="3"/>
</dbReference>
<evidence type="ECO:0000313" key="4">
    <source>
        <dbReference type="EMBL" id="MBB5896602.1"/>
    </source>
</evidence>
<dbReference type="InterPro" id="IPR014729">
    <property type="entry name" value="Rossmann-like_a/b/a_fold"/>
</dbReference>
<evidence type="ECO:0000256" key="2">
    <source>
        <dbReference type="SAM" id="MobiDB-lite"/>
    </source>
</evidence>
<reference evidence="4 5" key="1">
    <citation type="submission" date="2020-08" db="EMBL/GenBank/DDBJ databases">
        <title>Sequencing the genomes of 1000 actinobacteria strains.</title>
        <authorList>
            <person name="Klenk H.-P."/>
        </authorList>
    </citation>
    <scope>NUCLEOTIDE SEQUENCE [LARGE SCALE GENOMIC DNA]</scope>
    <source>
        <strain evidence="4 5">DSM 43851</strain>
    </source>
</reference>
<dbReference type="Pfam" id="PF00582">
    <property type="entry name" value="Usp"/>
    <property type="match status" value="2"/>
</dbReference>
<feature type="domain" description="UspA" evidence="3">
    <location>
        <begin position="27"/>
        <end position="75"/>
    </location>
</feature>
<feature type="domain" description="UspA" evidence="3">
    <location>
        <begin position="197"/>
        <end position="239"/>
    </location>
</feature>